<evidence type="ECO:0000256" key="1">
    <source>
        <dbReference type="SAM" id="MobiDB-lite"/>
    </source>
</evidence>
<dbReference type="Proteomes" id="UP000694864">
    <property type="component" value="Chromosome 11"/>
</dbReference>
<evidence type="ECO:0000313" key="2">
    <source>
        <dbReference type="Proteomes" id="UP000694864"/>
    </source>
</evidence>
<feature type="compositionally biased region" description="Basic and acidic residues" evidence="1">
    <location>
        <begin position="9"/>
        <end position="21"/>
    </location>
</feature>
<reference evidence="2" key="1">
    <citation type="journal article" date="2014" name="Nat. Commun.">
        <title>The emerging biofuel crop Camelina sativa retains a highly undifferentiated hexaploid genome structure.</title>
        <authorList>
            <person name="Kagale S."/>
            <person name="Koh C."/>
            <person name="Nixon J."/>
            <person name="Bollina V."/>
            <person name="Clarke W.E."/>
            <person name="Tuteja R."/>
            <person name="Spillane C."/>
            <person name="Robinson S.J."/>
            <person name="Links M.G."/>
            <person name="Clarke C."/>
            <person name="Higgins E.E."/>
            <person name="Huebert T."/>
            <person name="Sharpe A.G."/>
            <person name="Parkin I.A."/>
        </authorList>
    </citation>
    <scope>NUCLEOTIDE SEQUENCE [LARGE SCALE GENOMIC DNA]</scope>
    <source>
        <strain evidence="2">cv. DH55</strain>
    </source>
</reference>
<organism evidence="2 3">
    <name type="scientific">Camelina sativa</name>
    <name type="common">False flax</name>
    <name type="synonym">Myagrum sativum</name>
    <dbReference type="NCBI Taxonomy" id="90675"/>
    <lineage>
        <taxon>Eukaryota</taxon>
        <taxon>Viridiplantae</taxon>
        <taxon>Streptophyta</taxon>
        <taxon>Embryophyta</taxon>
        <taxon>Tracheophyta</taxon>
        <taxon>Spermatophyta</taxon>
        <taxon>Magnoliopsida</taxon>
        <taxon>eudicotyledons</taxon>
        <taxon>Gunneridae</taxon>
        <taxon>Pentapetalae</taxon>
        <taxon>rosids</taxon>
        <taxon>malvids</taxon>
        <taxon>Brassicales</taxon>
        <taxon>Brassicaceae</taxon>
        <taxon>Camelineae</taxon>
        <taxon>Camelina</taxon>
    </lineage>
</organism>
<dbReference type="InterPro" id="IPR006525">
    <property type="entry name" value="Cystatin-related_pln"/>
</dbReference>
<dbReference type="NCBIfam" id="TIGR01638">
    <property type="entry name" value="Atha_cystat_rel"/>
    <property type="match status" value="1"/>
</dbReference>
<sequence>MDPQSMDVETAKRASTAKEESAPPVTKKPKVEEEEEEEDNHDDDVDSDSDDDEKRNRSGMWTASMVANTNQIPKFVSCSPTRRIMKNTVLTKSRCSRVSLDEPCGENMTIKDDLTDLASLCINKLNEDKGTCVKLVEIVGATVSGGFRMKVYITFMAREDENGPLVEYQAKALRYCAHRQPSVPILCRPSPKPNADILRRELVKMMKTY</sequence>
<name>A0ABM0UAT6_CAMSA</name>
<evidence type="ECO:0000313" key="3">
    <source>
        <dbReference type="RefSeq" id="XP_010438435.1"/>
    </source>
</evidence>
<feature type="compositionally biased region" description="Acidic residues" evidence="1">
    <location>
        <begin position="32"/>
        <end position="51"/>
    </location>
</feature>
<dbReference type="PANTHER" id="PTHR31228:SF40">
    <property type="entry name" value="CYSTATIN_MONELLIN SUPERFAMILY PROTEIN"/>
    <property type="match status" value="1"/>
</dbReference>
<dbReference type="RefSeq" id="XP_010438435.1">
    <property type="nucleotide sequence ID" value="XM_010440133.1"/>
</dbReference>
<keyword evidence="2" id="KW-1185">Reference proteome</keyword>
<accession>A0ABM0UAT6</accession>
<reference evidence="3" key="2">
    <citation type="submission" date="2025-08" db="UniProtKB">
        <authorList>
            <consortium name="RefSeq"/>
        </authorList>
    </citation>
    <scope>IDENTIFICATION</scope>
    <source>
        <tissue evidence="3">Leaf</tissue>
    </source>
</reference>
<dbReference type="GeneID" id="104722029"/>
<proteinExistence type="predicted"/>
<protein>
    <submittedName>
        <fullName evidence="3">Uncharacterized protein LOC104722029</fullName>
    </submittedName>
</protein>
<dbReference type="PANTHER" id="PTHR31228">
    <property type="entry name" value="CYSTATIN/MONELLIN SUPERFAMILY PROTEIN"/>
    <property type="match status" value="1"/>
</dbReference>
<gene>
    <name evidence="3" type="primary">LOC104722029</name>
</gene>
<feature type="region of interest" description="Disordered" evidence="1">
    <location>
        <begin position="1"/>
        <end position="56"/>
    </location>
</feature>